<comment type="subcellular location">
    <subcellularLocation>
        <location evidence="5">Cytoplasm</location>
    </subcellularLocation>
</comment>
<keyword evidence="6" id="KW-0413">Isomerase</keyword>
<keyword evidence="2 5" id="KW-0808">Transferase</keyword>
<comment type="pathway">
    <text evidence="5">tRNA modification; tRNA-queuosine biosynthesis.</text>
</comment>
<comment type="similarity">
    <text evidence="5">Belongs to the QueA family.</text>
</comment>
<dbReference type="PANTHER" id="PTHR30307:SF0">
    <property type="entry name" value="S-ADENOSYLMETHIONINE:TRNA RIBOSYLTRANSFERASE-ISOMERASE"/>
    <property type="match status" value="1"/>
</dbReference>
<dbReference type="HAMAP" id="MF_00113">
    <property type="entry name" value="QueA"/>
    <property type="match status" value="1"/>
</dbReference>
<dbReference type="Gene3D" id="3.40.1780.10">
    <property type="entry name" value="QueA-like"/>
    <property type="match status" value="1"/>
</dbReference>
<dbReference type="UniPathway" id="UPA00392"/>
<evidence type="ECO:0000256" key="1">
    <source>
        <dbReference type="ARBA" id="ARBA00022490"/>
    </source>
</evidence>
<evidence type="ECO:0000313" key="6">
    <source>
        <dbReference type="EMBL" id="ADM94935.1"/>
    </source>
</evidence>
<evidence type="ECO:0000256" key="3">
    <source>
        <dbReference type="ARBA" id="ARBA00022691"/>
    </source>
</evidence>
<dbReference type="Pfam" id="PF02547">
    <property type="entry name" value="Queuosine_synth"/>
    <property type="match status" value="1"/>
</dbReference>
<evidence type="ECO:0000256" key="5">
    <source>
        <dbReference type="HAMAP-Rule" id="MF_00113"/>
    </source>
</evidence>
<dbReference type="InterPro" id="IPR042118">
    <property type="entry name" value="QueA_dom1"/>
</dbReference>
<protein>
    <recommendedName>
        <fullName evidence="5">S-adenosylmethionine:tRNA ribosyltransferase-isomerase</fullName>
        <ecNumber evidence="5">2.4.99.17</ecNumber>
    </recommendedName>
    <alternativeName>
        <fullName evidence="5">Queuosine biosynthesis protein QueA</fullName>
    </alternativeName>
</protein>
<dbReference type="AlphaFoldDB" id="G3BMH0"/>
<comment type="function">
    <text evidence="5">Transfers and isomerizes the ribose moiety from AdoMet to the 7-aminomethyl group of 7-deazaguanine (preQ1-tRNA) to give epoxyqueuosine (oQ-tRNA).</text>
</comment>
<dbReference type="GO" id="GO:0005737">
    <property type="term" value="C:cytoplasm"/>
    <property type="evidence" value="ECO:0007669"/>
    <property type="project" value="UniProtKB-SubCell"/>
</dbReference>
<dbReference type="NCBIfam" id="TIGR00113">
    <property type="entry name" value="queA"/>
    <property type="match status" value="1"/>
</dbReference>
<organism evidence="6">
    <name type="scientific">uncultured Atribacterota bacterium</name>
    <dbReference type="NCBI Taxonomy" id="263865"/>
    <lineage>
        <taxon>Bacteria</taxon>
        <taxon>Pseudomonadati</taxon>
        <taxon>Atribacterota</taxon>
        <taxon>environmental samples</taxon>
    </lineage>
</organism>
<proteinExistence type="inferred from homology"/>
<keyword evidence="1 5" id="KW-0963">Cytoplasm</keyword>
<sequence>MDITLFDFELPPSYIAQEPLKKRDDSKLMILDRKTGLVEHKKFFQIIDYLKPDDLLVLNDSKVVPVRLVGYKKKTGGKVEVLLIKSVSGYLWQVLLKPGRRTPPGTEIIFSSQLKGMVIGKDEKEGVYLLEIQIKGNFREILGKIGKMPTPPYIKKELQNPSSYQTIYANQEGSLAAPTAGIHFSKELLTEIERKGIEIIYLTLHIGRGTFELVRDNQVENHQMKEEWYSISSENARIINQAILDKRRIVGVGTSVTRTLESAFVQDRVSEGTRWTNLFIYPGYQFQVLGALVTNFHLPRSTPLLLAAAFAGKDLLLKAYREAIHKHYRFYSFGDAMFII</sequence>
<evidence type="ECO:0000256" key="2">
    <source>
        <dbReference type="ARBA" id="ARBA00022679"/>
    </source>
</evidence>
<dbReference type="GO" id="GO:0051075">
    <property type="term" value="F:S-adenosylmethionine:tRNA ribosyltransferase-isomerase activity"/>
    <property type="evidence" value="ECO:0007669"/>
    <property type="project" value="UniProtKB-EC"/>
</dbReference>
<gene>
    <name evidence="5" type="primary">queA</name>
</gene>
<evidence type="ECO:0000256" key="4">
    <source>
        <dbReference type="ARBA" id="ARBA00022785"/>
    </source>
</evidence>
<dbReference type="PANTHER" id="PTHR30307">
    <property type="entry name" value="S-ADENOSYLMETHIONINE:TRNA RIBOSYLTRANSFERASE-ISOMERASE"/>
    <property type="match status" value="1"/>
</dbReference>
<comment type="subunit">
    <text evidence="5">Monomer.</text>
</comment>
<dbReference type="Gene3D" id="2.40.10.240">
    <property type="entry name" value="QueA-like"/>
    <property type="match status" value="1"/>
</dbReference>
<dbReference type="InterPro" id="IPR042119">
    <property type="entry name" value="QueA_dom2"/>
</dbReference>
<accession>G3BMH0</accession>
<dbReference type="GO" id="GO:0008616">
    <property type="term" value="P:tRNA queuosine(34) biosynthetic process"/>
    <property type="evidence" value="ECO:0007669"/>
    <property type="project" value="UniProtKB-UniRule"/>
</dbReference>
<dbReference type="InterPro" id="IPR003699">
    <property type="entry name" value="QueA"/>
</dbReference>
<dbReference type="EMBL" id="GU180079">
    <property type="protein sequence ID" value="ADM94935.1"/>
    <property type="molecule type" value="Genomic_DNA"/>
</dbReference>
<name>G3BMH0_9BACT</name>
<dbReference type="FunFam" id="2.40.10.240:FF:000002">
    <property type="entry name" value="S-adenosylmethionine:tRNA ribosyltransferase-isomerase"/>
    <property type="match status" value="1"/>
</dbReference>
<dbReference type="InterPro" id="IPR036100">
    <property type="entry name" value="QueA_sf"/>
</dbReference>
<reference evidence="6" key="1">
    <citation type="submission" date="2009-11" db="EMBL/GenBank/DDBJ databases">
        <title>Microbial diversity profiles of fluids from low-temperature petroleum reservoirs with and without exogenous water perturbation.</title>
        <authorList>
            <person name="Pham V.D."/>
            <person name="Hnatow L.L."/>
            <person name="Zhang S."/>
            <person name="Fallon R.D."/>
            <person name="DeLong E.F."/>
            <person name="Keeler S.J."/>
        </authorList>
    </citation>
    <scope>NUCLEOTIDE SEQUENCE</scope>
</reference>
<keyword evidence="3 5" id="KW-0949">S-adenosyl-L-methionine</keyword>
<dbReference type="EC" id="2.4.99.17" evidence="5"/>
<keyword evidence="4 5" id="KW-0671">Queuosine biosynthesis</keyword>
<dbReference type="NCBIfam" id="NF001140">
    <property type="entry name" value="PRK00147.1"/>
    <property type="match status" value="1"/>
</dbReference>
<comment type="catalytic activity">
    <reaction evidence="5">
        <text>7-aminomethyl-7-carbaguanosine(34) in tRNA + S-adenosyl-L-methionine = epoxyqueuosine(34) in tRNA + adenine + L-methionine + 2 H(+)</text>
        <dbReference type="Rhea" id="RHEA:32155"/>
        <dbReference type="Rhea" id="RHEA-COMP:10342"/>
        <dbReference type="Rhea" id="RHEA-COMP:18582"/>
        <dbReference type="ChEBI" id="CHEBI:15378"/>
        <dbReference type="ChEBI" id="CHEBI:16708"/>
        <dbReference type="ChEBI" id="CHEBI:57844"/>
        <dbReference type="ChEBI" id="CHEBI:59789"/>
        <dbReference type="ChEBI" id="CHEBI:82833"/>
        <dbReference type="ChEBI" id="CHEBI:194443"/>
        <dbReference type="EC" id="2.4.99.17"/>
    </reaction>
</comment>
<dbReference type="SUPFAM" id="SSF111337">
    <property type="entry name" value="QueA-like"/>
    <property type="match status" value="1"/>
</dbReference>